<evidence type="ECO:0000256" key="1">
    <source>
        <dbReference type="SAM" id="MobiDB-lite"/>
    </source>
</evidence>
<reference evidence="3 4" key="1">
    <citation type="submission" date="2019-07" db="EMBL/GenBank/DDBJ databases">
        <title>Genome sequencing of the stress-tolerant strain Azospirillum brasilense Az19.</title>
        <authorList>
            <person name="Maroniche G.A."/>
            <person name="Garcia J.E."/>
            <person name="Pagnussat L."/>
            <person name="Amenta M."/>
            <person name="Creus C.M."/>
        </authorList>
    </citation>
    <scope>NUCLEOTIDE SEQUENCE [LARGE SCALE GENOMIC DNA]</scope>
    <source>
        <strain evidence="3 4">Az19</strain>
    </source>
</reference>
<proteinExistence type="predicted"/>
<dbReference type="InterPro" id="IPR001387">
    <property type="entry name" value="Cro/C1-type_HTH"/>
</dbReference>
<dbReference type="GO" id="GO:0003677">
    <property type="term" value="F:DNA binding"/>
    <property type="evidence" value="ECO:0007669"/>
    <property type="project" value="InterPro"/>
</dbReference>
<dbReference type="AlphaFoldDB" id="A0A5B0KPK2"/>
<dbReference type="InterPro" id="IPR010982">
    <property type="entry name" value="Lambda_DNA-bd_dom_sf"/>
</dbReference>
<comment type="caution">
    <text evidence="3">The sequence shown here is derived from an EMBL/GenBank/DDBJ whole genome shotgun (WGS) entry which is preliminary data.</text>
</comment>
<feature type="domain" description="HTH cro/C1-type" evidence="2">
    <location>
        <begin position="6"/>
        <end position="39"/>
    </location>
</feature>
<dbReference type="CDD" id="cd00093">
    <property type="entry name" value="HTH_XRE"/>
    <property type="match status" value="1"/>
</dbReference>
<organism evidence="3 4">
    <name type="scientific">Azospirillum argentinense</name>
    <dbReference type="NCBI Taxonomy" id="2970906"/>
    <lineage>
        <taxon>Bacteria</taxon>
        <taxon>Pseudomonadati</taxon>
        <taxon>Pseudomonadota</taxon>
        <taxon>Alphaproteobacteria</taxon>
        <taxon>Rhodospirillales</taxon>
        <taxon>Azospirillaceae</taxon>
        <taxon>Azospirillum</taxon>
    </lineage>
</organism>
<dbReference type="SMART" id="SM00530">
    <property type="entry name" value="HTH_XRE"/>
    <property type="match status" value="1"/>
</dbReference>
<dbReference type="Pfam" id="PF01381">
    <property type="entry name" value="HTH_3"/>
    <property type="match status" value="1"/>
</dbReference>
<dbReference type="EMBL" id="VEWN01000013">
    <property type="protein sequence ID" value="KAA1053816.1"/>
    <property type="molecule type" value="Genomic_DNA"/>
</dbReference>
<dbReference type="PROSITE" id="PS50943">
    <property type="entry name" value="HTH_CROC1"/>
    <property type="match status" value="1"/>
</dbReference>
<evidence type="ECO:0000313" key="3">
    <source>
        <dbReference type="EMBL" id="KAA1053816.1"/>
    </source>
</evidence>
<feature type="compositionally biased region" description="Polar residues" evidence="1">
    <location>
        <begin position="108"/>
        <end position="118"/>
    </location>
</feature>
<dbReference type="Proteomes" id="UP000325333">
    <property type="component" value="Unassembled WGS sequence"/>
</dbReference>
<feature type="region of interest" description="Disordered" evidence="1">
    <location>
        <begin position="74"/>
        <end position="118"/>
    </location>
</feature>
<dbReference type="Gene3D" id="1.10.260.40">
    <property type="entry name" value="lambda repressor-like DNA-binding domains"/>
    <property type="match status" value="1"/>
</dbReference>
<gene>
    <name evidence="3" type="ORF">FH063_002398</name>
</gene>
<dbReference type="RefSeq" id="WP_211103724.1">
    <property type="nucleotide sequence ID" value="NZ_VEWN01000013.1"/>
</dbReference>
<name>A0A5B0KPK2_9PROT</name>
<evidence type="ECO:0000313" key="4">
    <source>
        <dbReference type="Proteomes" id="UP000325333"/>
    </source>
</evidence>
<accession>A0A5B0KPK2</accession>
<dbReference type="SUPFAM" id="SSF47413">
    <property type="entry name" value="lambda repressor-like DNA-binding domains"/>
    <property type="match status" value="1"/>
</dbReference>
<evidence type="ECO:0000259" key="2">
    <source>
        <dbReference type="PROSITE" id="PS50943"/>
    </source>
</evidence>
<sequence>MTNAQLAAYRERLGLTQRELAHRAGLGLSTLKDLERGYRQDGEGRRRPATISKTVELALAAIELGITSYDGRKLTEPAVDGVGGDDGAKGQGRRIGRPVSSKYAKQGATPSSNPDDHP</sequence>
<protein>
    <recommendedName>
        <fullName evidence="2">HTH cro/C1-type domain-containing protein</fullName>
    </recommendedName>
</protein>